<dbReference type="InterPro" id="IPR036291">
    <property type="entry name" value="NAD(P)-bd_dom_sf"/>
</dbReference>
<dbReference type="Proteomes" id="UP001230156">
    <property type="component" value="Unassembled WGS sequence"/>
</dbReference>
<dbReference type="SUPFAM" id="SSF51735">
    <property type="entry name" value="NAD(P)-binding Rossmann-fold domains"/>
    <property type="match status" value="1"/>
</dbReference>
<gene>
    <name evidence="3" type="ORF">Q8A70_00650</name>
</gene>
<dbReference type="EMBL" id="JAUYVI010000001">
    <property type="protein sequence ID" value="MDQ7246146.1"/>
    <property type="molecule type" value="Genomic_DNA"/>
</dbReference>
<keyword evidence="4" id="KW-1185">Reference proteome</keyword>
<sequence length="355" mass="39326">MTESASGRRKRAIVSGGLGVIGRNLVDHLSADDDWEIIALSRRAANFESRATYIPIDLLDPADARRALGGLTDIEYIFHAAYQEQARPADQVSVNLALLANLVGAAEAASPALRRVILYEGAKYYGVHLGPFTTPAREDDPRHMPPNFYYDQEDWLKANSIGKSWDYGVLRPDVVCGFAVGSPMSLIMVLAVYAAISKELGLPLRFPGTPDCYGRLAQVTDAALLARASAWAATSAPSNQAYNVTNGDLFRWNQIWPRLAQMFDMDVGAQQTIRLTEFMADKAPVWQRVVKKHGLIDTPYEAAAAWGFGDFVFRCDFDVISSTTKLRQAGFSDMEDSEAMFARHFAELRRRKIIP</sequence>
<feature type="domain" description="PRISE-like Rossmann-fold" evidence="2">
    <location>
        <begin position="74"/>
        <end position="355"/>
    </location>
</feature>
<reference evidence="4" key="1">
    <citation type="submission" date="2023-08" db="EMBL/GenBank/DDBJ databases">
        <title>Rhodospirillaceae gen. nov., a novel taxon isolated from the Yangtze River Yuezi River estuary sludge.</title>
        <authorList>
            <person name="Ruan L."/>
        </authorList>
    </citation>
    <scope>NUCLEOTIDE SEQUENCE [LARGE SCALE GENOMIC DNA]</scope>
    <source>
        <strain evidence="4">R-7</strain>
    </source>
</reference>
<protein>
    <submittedName>
        <fullName evidence="3">SDR family oxidoreductase</fullName>
    </submittedName>
</protein>
<comment type="caution">
    <text evidence="3">The sequence shown here is derived from an EMBL/GenBank/DDBJ whole genome shotgun (WGS) entry which is preliminary data.</text>
</comment>
<keyword evidence="1" id="KW-1133">Transmembrane helix</keyword>
<dbReference type="Gene3D" id="3.40.50.720">
    <property type="entry name" value="NAD(P)-binding Rossmann-like Domain"/>
    <property type="match status" value="1"/>
</dbReference>
<dbReference type="Pfam" id="PF22917">
    <property type="entry name" value="PRISE"/>
    <property type="match status" value="1"/>
</dbReference>
<evidence type="ECO:0000313" key="3">
    <source>
        <dbReference type="EMBL" id="MDQ7246146.1"/>
    </source>
</evidence>
<keyword evidence="1" id="KW-0472">Membrane</keyword>
<proteinExistence type="predicted"/>
<accession>A0ABU0YGJ0</accession>
<evidence type="ECO:0000313" key="4">
    <source>
        <dbReference type="Proteomes" id="UP001230156"/>
    </source>
</evidence>
<dbReference type="InterPro" id="IPR055222">
    <property type="entry name" value="PRISE-like_Rossmann-fold"/>
</dbReference>
<evidence type="ECO:0000259" key="2">
    <source>
        <dbReference type="Pfam" id="PF22917"/>
    </source>
</evidence>
<keyword evidence="1" id="KW-0812">Transmembrane</keyword>
<organism evidence="3 4">
    <name type="scientific">Dongia sedimenti</name>
    <dbReference type="NCBI Taxonomy" id="3064282"/>
    <lineage>
        <taxon>Bacteria</taxon>
        <taxon>Pseudomonadati</taxon>
        <taxon>Pseudomonadota</taxon>
        <taxon>Alphaproteobacteria</taxon>
        <taxon>Rhodospirillales</taxon>
        <taxon>Dongiaceae</taxon>
        <taxon>Dongia</taxon>
    </lineage>
</organism>
<dbReference type="CDD" id="cd08948">
    <property type="entry name" value="5beta-POR_like_SDR_a"/>
    <property type="match status" value="1"/>
</dbReference>
<name>A0ABU0YGJ0_9PROT</name>
<dbReference type="PANTHER" id="PTHR32487">
    <property type="entry name" value="3-OXO-DELTA(4,5)-STEROID 5-BETA-REDUCTASE"/>
    <property type="match status" value="1"/>
</dbReference>
<dbReference type="RefSeq" id="WP_379953517.1">
    <property type="nucleotide sequence ID" value="NZ_JAUYVI010000001.1"/>
</dbReference>
<evidence type="ECO:0000256" key="1">
    <source>
        <dbReference type="SAM" id="Phobius"/>
    </source>
</evidence>
<dbReference type="PANTHER" id="PTHR32487:SF0">
    <property type="entry name" value="3-OXO-DELTA(4,5)-STEROID 5-BETA-REDUCTASE"/>
    <property type="match status" value="1"/>
</dbReference>
<feature type="transmembrane region" description="Helical" evidence="1">
    <location>
        <begin position="174"/>
        <end position="196"/>
    </location>
</feature>